<dbReference type="PANTHER" id="PTHR35789:SF1">
    <property type="entry name" value="SPORE GERMINATION PROTEIN B3"/>
    <property type="match status" value="1"/>
</dbReference>
<organism evidence="11 12">
    <name type="scientific">Clostridium mobile</name>
    <dbReference type="NCBI Taxonomy" id="2841512"/>
    <lineage>
        <taxon>Bacteria</taxon>
        <taxon>Bacillati</taxon>
        <taxon>Bacillota</taxon>
        <taxon>Clostridia</taxon>
        <taxon>Eubacteriales</taxon>
        <taxon>Clostridiaceae</taxon>
        <taxon>Clostridium</taxon>
    </lineage>
</organism>
<evidence type="ECO:0000256" key="2">
    <source>
        <dbReference type="ARBA" id="ARBA00007886"/>
    </source>
</evidence>
<evidence type="ECO:0000256" key="5">
    <source>
        <dbReference type="ARBA" id="ARBA00023136"/>
    </source>
</evidence>
<evidence type="ECO:0000256" key="6">
    <source>
        <dbReference type="ARBA" id="ARBA00023139"/>
    </source>
</evidence>
<proteinExistence type="inferred from homology"/>
<keyword evidence="12" id="KW-1185">Reference proteome</keyword>
<keyword evidence="5 8" id="KW-0472">Membrane</keyword>
<evidence type="ECO:0000259" key="10">
    <source>
        <dbReference type="Pfam" id="PF25198"/>
    </source>
</evidence>
<evidence type="ECO:0000256" key="3">
    <source>
        <dbReference type="ARBA" id="ARBA00022544"/>
    </source>
</evidence>
<feature type="domain" description="Spore germination GerAC-like C-terminal" evidence="9">
    <location>
        <begin position="206"/>
        <end position="366"/>
    </location>
</feature>
<feature type="transmembrane region" description="Helical" evidence="8">
    <location>
        <begin position="7"/>
        <end position="22"/>
    </location>
</feature>
<evidence type="ECO:0000313" key="11">
    <source>
        <dbReference type="EMBL" id="MBU5486518.1"/>
    </source>
</evidence>
<evidence type="ECO:0000256" key="7">
    <source>
        <dbReference type="ARBA" id="ARBA00023288"/>
    </source>
</evidence>
<dbReference type="InterPro" id="IPR008844">
    <property type="entry name" value="Spore_GerAC-like"/>
</dbReference>
<comment type="similarity">
    <text evidence="2">Belongs to the GerABKC lipoprotein family.</text>
</comment>
<dbReference type="Pfam" id="PF05504">
    <property type="entry name" value="Spore_GerAC"/>
    <property type="match status" value="1"/>
</dbReference>
<dbReference type="EMBL" id="JAHLQF010000007">
    <property type="protein sequence ID" value="MBU5486518.1"/>
    <property type="molecule type" value="Genomic_DNA"/>
</dbReference>
<dbReference type="InterPro" id="IPR057336">
    <property type="entry name" value="GerAC_N"/>
</dbReference>
<evidence type="ECO:0000256" key="4">
    <source>
        <dbReference type="ARBA" id="ARBA00022729"/>
    </source>
</evidence>
<keyword evidence="8" id="KW-1133">Transmembrane helix</keyword>
<evidence type="ECO:0000259" key="9">
    <source>
        <dbReference type="Pfam" id="PF05504"/>
    </source>
</evidence>
<evidence type="ECO:0000256" key="1">
    <source>
        <dbReference type="ARBA" id="ARBA00004635"/>
    </source>
</evidence>
<dbReference type="InterPro" id="IPR046953">
    <property type="entry name" value="Spore_GerAC-like_C"/>
</dbReference>
<keyword evidence="3" id="KW-0309">Germination</keyword>
<keyword evidence="4" id="KW-0732">Signal</keyword>
<sequence length="371" mass="42509">MKNKYKIAIMISIIIFIVYFGQKDDRVEYVEKLLIPIGVGYDIKFRLGENVIYDVPINHYRFQVNKPPTTDVKTGTGESLIEARSSRQVKSDKKFFLGLERVYILSEEVAMYGIKDIVEGIFNTSIISDLGLVTVCKGKAIDIFEYPVKGGSSPSEYIEGLIKNLKYAYFFDDDYKMTDIFVRIFSEGRKVILPYIEAKEEGIEVTGVAVFKEDKMVLKLDLNETKILNMLKSDNTQGEITIRYNPVNYVSFSADAKRKVKVNKENNKYNFKIDLNIGATIEYDESKNEVFGSLENEKIFKEKAEEQIEKECKDFIRKMQTEYKLDLLELGRVAAAKYGRRTGVDWDDVVSNSNIDVKVNVKVIKGGRGNF</sequence>
<gene>
    <name evidence="11" type="ORF">KQI86_19665</name>
</gene>
<dbReference type="PANTHER" id="PTHR35789">
    <property type="entry name" value="SPORE GERMINATION PROTEIN B3"/>
    <property type="match status" value="1"/>
</dbReference>
<dbReference type="NCBIfam" id="TIGR02887">
    <property type="entry name" value="spore_ger_x_C"/>
    <property type="match status" value="1"/>
</dbReference>
<reference evidence="11 12" key="1">
    <citation type="submission" date="2021-06" db="EMBL/GenBank/DDBJ databases">
        <authorList>
            <person name="Sun Q."/>
            <person name="Li D."/>
        </authorList>
    </citation>
    <scope>NUCLEOTIDE SEQUENCE [LARGE SCALE GENOMIC DNA]</scope>
    <source>
        <strain evidence="11 12">MSJ-11</strain>
    </source>
</reference>
<dbReference type="Proteomes" id="UP000726170">
    <property type="component" value="Unassembled WGS sequence"/>
</dbReference>
<evidence type="ECO:0000313" key="12">
    <source>
        <dbReference type="Proteomes" id="UP000726170"/>
    </source>
</evidence>
<dbReference type="RefSeq" id="WP_216441123.1">
    <property type="nucleotide sequence ID" value="NZ_JAHLQF010000007.1"/>
</dbReference>
<protein>
    <submittedName>
        <fullName evidence="11">Ger(X)C family spore germination protein</fullName>
    </submittedName>
</protein>
<comment type="caution">
    <text evidence="11">The sequence shown here is derived from an EMBL/GenBank/DDBJ whole genome shotgun (WGS) entry which is preliminary data.</text>
</comment>
<feature type="domain" description="Spore germination protein N-terminal" evidence="10">
    <location>
        <begin position="30"/>
        <end position="197"/>
    </location>
</feature>
<accession>A0ABS6EMR0</accession>
<evidence type="ECO:0000256" key="8">
    <source>
        <dbReference type="SAM" id="Phobius"/>
    </source>
</evidence>
<keyword evidence="8" id="KW-0812">Transmembrane</keyword>
<keyword evidence="7" id="KW-0449">Lipoprotein</keyword>
<keyword evidence="6" id="KW-0564">Palmitate</keyword>
<dbReference type="Pfam" id="PF25198">
    <property type="entry name" value="Spore_GerAC_N"/>
    <property type="match status" value="1"/>
</dbReference>
<name>A0ABS6EMR0_9CLOT</name>
<comment type="subcellular location">
    <subcellularLocation>
        <location evidence="1">Membrane</location>
        <topology evidence="1">Lipid-anchor</topology>
    </subcellularLocation>
</comment>